<dbReference type="PANTHER" id="PTHR39179">
    <property type="entry name" value="SPORE COAT PROTEIN I"/>
    <property type="match status" value="1"/>
</dbReference>
<name>A0ABR7P846_9FIRM</name>
<dbReference type="NCBIfam" id="TIGR02906">
    <property type="entry name" value="spore_CotS"/>
    <property type="match status" value="1"/>
</dbReference>
<dbReference type="InterPro" id="IPR014255">
    <property type="entry name" value="Spore_coat_CotS"/>
</dbReference>
<evidence type="ECO:0000313" key="2">
    <source>
        <dbReference type="Proteomes" id="UP000661649"/>
    </source>
</evidence>
<sequence>MHDRGISILEKYDLEASAASRGRGALICQTGQGLVLIREYYGSTRKLEYQAKLLEKISGQKEIHVDTLKRNKEENYITVDKENIPYLVKNWYDGKECDTQSRKDIMRSVKALASLHKTMQMPVWEHYVRESLLSEYERHNRELRKIKKFIFQKHQKNEFERCYLEHADRYLCCAEEAFKRISQSSYDRLRTVSLERGCVCHGAFHQHNILMWDSETAVVNFDNWNYDVQMADLYQFMRKILEKHGWDKELGKEMIQSYCEIRPLIKEERENLAVRFAYPEKFWKLANYYYTHNKVWIPKKNLEKLKKLISQYEKWLEFVESINTLEK</sequence>
<dbReference type="RefSeq" id="WP_118701009.1">
    <property type="nucleotide sequence ID" value="NZ_JACRTP010000001.1"/>
</dbReference>
<reference evidence="1 2" key="1">
    <citation type="submission" date="2020-08" db="EMBL/GenBank/DDBJ databases">
        <title>Genome public.</title>
        <authorList>
            <person name="Liu C."/>
            <person name="Sun Q."/>
        </authorList>
    </citation>
    <scope>NUCLEOTIDE SEQUENCE [LARGE SCALE GENOMIC DNA]</scope>
    <source>
        <strain evidence="1 2">3_YM_SP_D4_24.mj</strain>
    </source>
</reference>
<comment type="caution">
    <text evidence="1">The sequence shown here is derived from an EMBL/GenBank/DDBJ whole genome shotgun (WGS) entry which is preliminary data.</text>
</comment>
<keyword evidence="1" id="KW-0946">Virion</keyword>
<dbReference type="SUPFAM" id="SSF56112">
    <property type="entry name" value="Protein kinase-like (PK-like)"/>
    <property type="match status" value="1"/>
</dbReference>
<accession>A0ABR7P846</accession>
<keyword evidence="1" id="KW-0167">Capsid protein</keyword>
<protein>
    <submittedName>
        <fullName evidence="1">CotS family spore coat protein</fullName>
    </submittedName>
</protein>
<gene>
    <name evidence="1" type="ORF">H8712_02735</name>
</gene>
<evidence type="ECO:0000313" key="1">
    <source>
        <dbReference type="EMBL" id="MBC8627546.1"/>
    </source>
</evidence>
<dbReference type="PANTHER" id="PTHR39179:SF1">
    <property type="entry name" value="SPORE COAT PROTEIN I"/>
    <property type="match status" value="1"/>
</dbReference>
<keyword evidence="2" id="KW-1185">Reference proteome</keyword>
<dbReference type="EMBL" id="JACRTP010000001">
    <property type="protein sequence ID" value="MBC8627546.1"/>
    <property type="molecule type" value="Genomic_DNA"/>
</dbReference>
<dbReference type="InterPro" id="IPR047175">
    <property type="entry name" value="CotS-like"/>
</dbReference>
<dbReference type="InterPro" id="IPR011009">
    <property type="entry name" value="Kinase-like_dom_sf"/>
</dbReference>
<organism evidence="1 2">
    <name type="scientific">Blautia stercoris</name>
    <dbReference type="NCBI Taxonomy" id="871664"/>
    <lineage>
        <taxon>Bacteria</taxon>
        <taxon>Bacillati</taxon>
        <taxon>Bacillota</taxon>
        <taxon>Clostridia</taxon>
        <taxon>Lachnospirales</taxon>
        <taxon>Lachnospiraceae</taxon>
        <taxon>Blautia</taxon>
    </lineage>
</organism>
<dbReference type="Proteomes" id="UP000661649">
    <property type="component" value="Unassembled WGS sequence"/>
</dbReference>
<proteinExistence type="predicted"/>
<dbReference type="Gene3D" id="3.90.1200.10">
    <property type="match status" value="1"/>
</dbReference>